<dbReference type="InterPro" id="IPR008928">
    <property type="entry name" value="6-hairpin_glycosidase_sf"/>
</dbReference>
<evidence type="ECO:0000256" key="11">
    <source>
        <dbReference type="ARBA" id="ARBA00033473"/>
    </source>
</evidence>
<dbReference type="PIRSF" id="PIRSF001031">
    <property type="entry name" value="Glu-a-glcsd_SBD"/>
    <property type="match status" value="1"/>
</dbReference>
<dbReference type="EMBL" id="JARIHO010000002">
    <property type="protein sequence ID" value="KAJ7367262.1"/>
    <property type="molecule type" value="Genomic_DNA"/>
</dbReference>
<feature type="chain" id="PRO_5042234817" description="glucan 1,4-alpha-glucosidase" evidence="14">
    <location>
        <begin position="17"/>
        <end position="569"/>
    </location>
</feature>
<feature type="active site" description="Proton donor" evidence="12">
    <location>
        <position position="196"/>
    </location>
</feature>
<dbReference type="PROSITE" id="PS00820">
    <property type="entry name" value="GLUCOAMYLASE"/>
    <property type="match status" value="1"/>
</dbReference>
<dbReference type="Gene3D" id="1.50.10.10">
    <property type="match status" value="1"/>
</dbReference>
<keyword evidence="7" id="KW-0119">Carbohydrate metabolism</keyword>
<dbReference type="GO" id="GO:0004339">
    <property type="term" value="F:glucan 1,4-alpha-glucosidase activity"/>
    <property type="evidence" value="ECO:0007669"/>
    <property type="project" value="UniProtKB-EC"/>
</dbReference>
<gene>
    <name evidence="16" type="ORF">DFH08DRAFT_798072</name>
</gene>
<sequence length="569" mass="60107">MRGVLFSALSICGALAQSSLDSYISTEGPIAKAGLLANIGASGSKSAGAKSGIVIASPSTVNPDYLFTWVRDSSLVFKVLIDQFTTGQDTTLLGQIQDFVSAETSLQQVSNPSGTITTGGLGEPKFNIDGSAFTESWGRPQRDGPALRSTSLISYANWLLKNTTASNVADTLWPTIKLDLDYVASNWNQTGFDLWEEVQSSSFFTTAVQHRSLREGAALATALGEDASTYTEQADNALCFLQSYWNPTAGYITSNTGGGRSGIDANSALASIHTFDPAAGCDANTFQPCSDKALSSLKVYVDSFRSIYALNSGIAANAAVATGRYPEDVYMGGNPWYLTTAAVAEQLYDALSVWAAQGSLDVTAVSLPFFQQFQAGVTAGTYASSTETFTTLTAAIKSFADGFLEIHAKYTPANGGLAEQFDRANGTALSAVDLTWSYAAALTVFSARAGTTPASWGAKGLAVPAICERGPQGATVDVTFNVVATTVPGESIYLTGSVDALEDWFPDNAILLSAANYPTWSITVNVPASTLIEYKYIRKNNGAVTWESDPNNQFSSPANGAFALNDTWR</sequence>
<dbReference type="Proteomes" id="UP001218218">
    <property type="component" value="Unassembled WGS sequence"/>
</dbReference>
<evidence type="ECO:0000313" key="17">
    <source>
        <dbReference type="Proteomes" id="UP001218218"/>
    </source>
</evidence>
<dbReference type="EC" id="3.2.1.3" evidence="3"/>
<keyword evidence="8" id="KW-0326">Glycosidase</keyword>
<feature type="active site" description="Proton acceptor" evidence="12">
    <location>
        <position position="193"/>
    </location>
</feature>
<keyword evidence="9" id="KW-0624">Polysaccharide degradation</keyword>
<evidence type="ECO:0000256" key="1">
    <source>
        <dbReference type="ARBA" id="ARBA00001863"/>
    </source>
</evidence>
<evidence type="ECO:0000256" key="2">
    <source>
        <dbReference type="ARBA" id="ARBA00006188"/>
    </source>
</evidence>
<dbReference type="PANTHER" id="PTHR31616:SF12">
    <property type="entry name" value="GLUCOAMYLASE"/>
    <property type="match status" value="1"/>
</dbReference>
<evidence type="ECO:0000256" key="8">
    <source>
        <dbReference type="ARBA" id="ARBA00023295"/>
    </source>
</evidence>
<dbReference type="InterPro" id="IPR002044">
    <property type="entry name" value="CBM20"/>
</dbReference>
<dbReference type="SUPFAM" id="SSF49452">
    <property type="entry name" value="Starch-binding domain-like"/>
    <property type="match status" value="1"/>
</dbReference>
<keyword evidence="4 14" id="KW-0732">Signal</keyword>
<organism evidence="16 17">
    <name type="scientific">Mycena albidolilacea</name>
    <dbReference type="NCBI Taxonomy" id="1033008"/>
    <lineage>
        <taxon>Eukaryota</taxon>
        <taxon>Fungi</taxon>
        <taxon>Dikarya</taxon>
        <taxon>Basidiomycota</taxon>
        <taxon>Agaricomycotina</taxon>
        <taxon>Agaricomycetes</taxon>
        <taxon>Agaricomycetidae</taxon>
        <taxon>Agaricales</taxon>
        <taxon>Marasmiineae</taxon>
        <taxon>Mycenaceae</taxon>
        <taxon>Mycena</taxon>
    </lineage>
</organism>
<comment type="caution">
    <text evidence="16">The sequence shown here is derived from an EMBL/GenBank/DDBJ whole genome shotgun (WGS) entry which is preliminary data.</text>
</comment>
<dbReference type="Pfam" id="PF00723">
    <property type="entry name" value="Glyco_hydro_15"/>
    <property type="match status" value="1"/>
</dbReference>
<dbReference type="PRINTS" id="PR00736">
    <property type="entry name" value="GLHYDRLASE15"/>
</dbReference>
<dbReference type="GO" id="GO:2001070">
    <property type="term" value="F:starch binding"/>
    <property type="evidence" value="ECO:0007669"/>
    <property type="project" value="InterPro"/>
</dbReference>
<accession>A0AAD7F3C1</accession>
<dbReference type="InterPro" id="IPR012341">
    <property type="entry name" value="6hp_glycosidase-like_sf"/>
</dbReference>
<evidence type="ECO:0000256" key="12">
    <source>
        <dbReference type="PIRSR" id="PIRSR001031-1"/>
    </source>
</evidence>
<dbReference type="GO" id="GO:0000324">
    <property type="term" value="C:fungal-type vacuole"/>
    <property type="evidence" value="ECO:0007669"/>
    <property type="project" value="TreeGrafter"/>
</dbReference>
<evidence type="ECO:0000313" key="16">
    <source>
        <dbReference type="EMBL" id="KAJ7367262.1"/>
    </source>
</evidence>
<keyword evidence="5" id="KW-0378">Hydrolase</keyword>
<dbReference type="InterPro" id="IPR013783">
    <property type="entry name" value="Ig-like_fold"/>
</dbReference>
<dbReference type="CDD" id="cd05808">
    <property type="entry name" value="CBM20_alpha_amylase"/>
    <property type="match status" value="1"/>
</dbReference>
<dbReference type="InterPro" id="IPR011613">
    <property type="entry name" value="GH15-like"/>
</dbReference>
<name>A0AAD7F3C1_9AGAR</name>
<evidence type="ECO:0000256" key="4">
    <source>
        <dbReference type="ARBA" id="ARBA00022729"/>
    </source>
</evidence>
<keyword evidence="6" id="KW-0325">Glycoprotein</keyword>
<keyword evidence="17" id="KW-1185">Reference proteome</keyword>
<evidence type="ECO:0000256" key="6">
    <source>
        <dbReference type="ARBA" id="ARBA00023180"/>
    </source>
</evidence>
<evidence type="ECO:0000256" key="5">
    <source>
        <dbReference type="ARBA" id="ARBA00022801"/>
    </source>
</evidence>
<feature type="domain" description="CBM20" evidence="15">
    <location>
        <begin position="470"/>
        <end position="569"/>
    </location>
</feature>
<dbReference type="InterPro" id="IPR008291">
    <property type="entry name" value="Glucoamylase_SBD"/>
</dbReference>
<feature type="signal peptide" evidence="14">
    <location>
        <begin position="1"/>
        <end position="16"/>
    </location>
</feature>
<protein>
    <recommendedName>
        <fullName evidence="3">glucan 1,4-alpha-glucosidase</fullName>
        <ecNumber evidence="3">3.2.1.3</ecNumber>
    </recommendedName>
    <alternativeName>
        <fullName evidence="11">1,4-alpha-D-glucan glucohydrolase</fullName>
    </alternativeName>
    <alternativeName>
        <fullName evidence="10">Glucan 1,4-alpha-glucosidase</fullName>
    </alternativeName>
</protein>
<dbReference type="InterPro" id="IPR000165">
    <property type="entry name" value="Glucoamylase"/>
</dbReference>
<comment type="catalytic activity">
    <reaction evidence="1">
        <text>Hydrolysis of terminal (1-&gt;4)-linked alpha-D-glucose residues successively from non-reducing ends of the chains with release of beta-D-glucose.</text>
        <dbReference type="EC" id="3.2.1.3"/>
    </reaction>
</comment>
<dbReference type="Gene3D" id="2.60.40.10">
    <property type="entry name" value="Immunoglobulins"/>
    <property type="match status" value="1"/>
</dbReference>
<proteinExistence type="inferred from homology"/>
<dbReference type="SUPFAM" id="SSF48208">
    <property type="entry name" value="Six-hairpin glycosidases"/>
    <property type="match status" value="1"/>
</dbReference>
<dbReference type="AlphaFoldDB" id="A0AAD7F3C1"/>
<dbReference type="PANTHER" id="PTHR31616">
    <property type="entry name" value="TREHALASE"/>
    <property type="match status" value="1"/>
</dbReference>
<evidence type="ECO:0000256" key="7">
    <source>
        <dbReference type="ARBA" id="ARBA00023277"/>
    </source>
</evidence>
<evidence type="ECO:0000256" key="9">
    <source>
        <dbReference type="ARBA" id="ARBA00023326"/>
    </source>
</evidence>
<reference evidence="16" key="1">
    <citation type="submission" date="2023-03" db="EMBL/GenBank/DDBJ databases">
        <title>Massive genome expansion in bonnet fungi (Mycena s.s.) driven by repeated elements and novel gene families across ecological guilds.</title>
        <authorList>
            <consortium name="Lawrence Berkeley National Laboratory"/>
            <person name="Harder C.B."/>
            <person name="Miyauchi S."/>
            <person name="Viragh M."/>
            <person name="Kuo A."/>
            <person name="Thoen E."/>
            <person name="Andreopoulos B."/>
            <person name="Lu D."/>
            <person name="Skrede I."/>
            <person name="Drula E."/>
            <person name="Henrissat B."/>
            <person name="Morin E."/>
            <person name="Kohler A."/>
            <person name="Barry K."/>
            <person name="LaButti K."/>
            <person name="Morin E."/>
            <person name="Salamov A."/>
            <person name="Lipzen A."/>
            <person name="Mereny Z."/>
            <person name="Hegedus B."/>
            <person name="Baldrian P."/>
            <person name="Stursova M."/>
            <person name="Weitz H."/>
            <person name="Taylor A."/>
            <person name="Grigoriev I.V."/>
            <person name="Nagy L.G."/>
            <person name="Martin F."/>
            <person name="Kauserud H."/>
        </authorList>
    </citation>
    <scope>NUCLEOTIDE SEQUENCE</scope>
    <source>
        <strain evidence="16">CBHHK002</strain>
    </source>
</reference>
<dbReference type="InterPro" id="IPR013784">
    <property type="entry name" value="Carb-bd-like_fold"/>
</dbReference>
<evidence type="ECO:0000256" key="10">
    <source>
        <dbReference type="ARBA" id="ARBA00033442"/>
    </source>
</evidence>
<evidence type="ECO:0000256" key="13">
    <source>
        <dbReference type="PIRSR" id="PIRSR001031-2"/>
    </source>
</evidence>
<dbReference type="PROSITE" id="PS51166">
    <property type="entry name" value="CBM20"/>
    <property type="match status" value="1"/>
</dbReference>
<dbReference type="GO" id="GO:0000272">
    <property type="term" value="P:polysaccharide catabolic process"/>
    <property type="evidence" value="ECO:0007669"/>
    <property type="project" value="UniProtKB-KW"/>
</dbReference>
<dbReference type="FunFam" id="1.50.10.10:FF:000018">
    <property type="entry name" value="Glucoamylase"/>
    <property type="match status" value="1"/>
</dbReference>
<dbReference type="SMART" id="SM01065">
    <property type="entry name" value="CBM_2"/>
    <property type="match status" value="1"/>
</dbReference>
<dbReference type="InterPro" id="IPR046966">
    <property type="entry name" value="Glucoamylase_active_site"/>
</dbReference>
<dbReference type="Pfam" id="PF00686">
    <property type="entry name" value="CBM_20"/>
    <property type="match status" value="1"/>
</dbReference>
<evidence type="ECO:0000256" key="3">
    <source>
        <dbReference type="ARBA" id="ARBA00012593"/>
    </source>
</evidence>
<feature type="binding site" evidence="13">
    <location>
        <position position="137"/>
    </location>
    <ligand>
        <name>substrate</name>
    </ligand>
</feature>
<evidence type="ECO:0000256" key="14">
    <source>
        <dbReference type="SAM" id="SignalP"/>
    </source>
</evidence>
<evidence type="ECO:0000259" key="15">
    <source>
        <dbReference type="PROSITE" id="PS51166"/>
    </source>
</evidence>
<comment type="similarity">
    <text evidence="2">Belongs to the glycosyl hydrolase 15 family.</text>
</comment>